<dbReference type="GO" id="GO:0000122">
    <property type="term" value="P:negative regulation of transcription by RNA polymerase II"/>
    <property type="evidence" value="ECO:0007669"/>
    <property type="project" value="TreeGrafter"/>
</dbReference>
<evidence type="ECO:0000313" key="5">
    <source>
        <dbReference type="Proteomes" id="UP000050795"/>
    </source>
</evidence>
<dbReference type="Proteomes" id="UP000050795">
    <property type="component" value="Unassembled WGS sequence"/>
</dbReference>
<feature type="compositionally biased region" description="Low complexity" evidence="3">
    <location>
        <begin position="589"/>
        <end position="621"/>
    </location>
</feature>
<dbReference type="CDD" id="cd18644">
    <property type="entry name" value="CD_polycomb"/>
    <property type="match status" value="1"/>
</dbReference>
<dbReference type="InterPro" id="IPR042796">
    <property type="entry name" value="CBX2"/>
</dbReference>
<dbReference type="Pfam" id="PF00385">
    <property type="entry name" value="Chromo"/>
    <property type="match status" value="1"/>
</dbReference>
<feature type="compositionally biased region" description="Low complexity" evidence="3">
    <location>
        <begin position="784"/>
        <end position="809"/>
    </location>
</feature>
<dbReference type="WBParaSite" id="TREG1_127620.1">
    <property type="protein sequence ID" value="TREG1_127620.1"/>
    <property type="gene ID" value="TREG1_127620"/>
</dbReference>
<feature type="compositionally biased region" description="Low complexity" evidence="3">
    <location>
        <begin position="100"/>
        <end position="109"/>
    </location>
</feature>
<dbReference type="InterPro" id="IPR000953">
    <property type="entry name" value="Chromo/chromo_shadow_dom"/>
</dbReference>
<feature type="compositionally biased region" description="Polar residues" evidence="3">
    <location>
        <begin position="173"/>
        <end position="183"/>
    </location>
</feature>
<feature type="region of interest" description="Disordered" evidence="3">
    <location>
        <begin position="226"/>
        <end position="264"/>
    </location>
</feature>
<proteinExistence type="predicted"/>
<evidence type="ECO:0000256" key="3">
    <source>
        <dbReference type="SAM" id="MobiDB-lite"/>
    </source>
</evidence>
<dbReference type="InterPro" id="IPR016197">
    <property type="entry name" value="Chromo-like_dom_sf"/>
</dbReference>
<dbReference type="AlphaFoldDB" id="A0AA85J240"/>
<feature type="region of interest" description="Disordered" evidence="3">
    <location>
        <begin position="164"/>
        <end position="183"/>
    </location>
</feature>
<evidence type="ECO:0000313" key="6">
    <source>
        <dbReference type="WBParaSite" id="TREG1_127620.1"/>
    </source>
</evidence>
<keyword evidence="2" id="KW-0539">Nucleus</keyword>
<dbReference type="SUPFAM" id="SSF54160">
    <property type="entry name" value="Chromo domain-like"/>
    <property type="match status" value="1"/>
</dbReference>
<protein>
    <recommendedName>
        <fullName evidence="4">Chromo domain-containing protein</fullName>
    </recommendedName>
</protein>
<evidence type="ECO:0000256" key="2">
    <source>
        <dbReference type="ARBA" id="ARBA00023242"/>
    </source>
</evidence>
<feature type="compositionally biased region" description="Low complexity" evidence="3">
    <location>
        <begin position="122"/>
        <end position="132"/>
    </location>
</feature>
<dbReference type="InterPro" id="IPR023779">
    <property type="entry name" value="Chromodomain_CS"/>
</dbReference>
<sequence length="982" mass="106527">MHKGRSRTSDVYRVEHLVDKRIRGNRTEYLVKWKNWSDEHNTWEPAKNILDKRLIESYERREKRKKNQLASPSSTPRDRSHSTESQRSPLHSPDRHHQHQQQQAQPQPQNVKSEENLNAHEPSSSSSPIKPSLTSIDPILSTFLPSSSNTGSCYSDLPLTISSTSSQSIKSPHVTSTTTTSIDSMPSQWELSDLCYDRRFRRTTLLVAAASASAANAAAALAHSRLSGRQAQHSSATGSSSAHTTTTTTTTINTPASPITNTASNTNIISTTASTESINSTVSLQSQSKMPKTEAVTAPLPDENIEARPKIRLTIPRDRILPCPPVGVSSNSSASSANNTSINSSSSSSSNQCLDDSDHSISMTESTSIRHDEDVNNSGGLFVAPVELPRRCYNTTTSALSPHSLMNPTGGMRLPDIQIDNRSHLYDYDTCKSPKWNKQLPCTNNNTVSSMMQLPKLLISTSTNLSSTSPSTHASTVPYDFVISGGSSAAASKKRRRQFSSESCLSSPSPAYSVIVEHDMVVKKRKHSQKKKEKRKRRHEQISDYQEHQQHHRHHREHHHHHHQGKSGYSSSFEDYNVLSMNKIRRRSGSSSASHTSSTSSSCSSSASSSSTSSLSPTVLSNTISPNQDEGFPRLAPLRIHLPRSITSQLSAPESCIDNNNNSRSFIDHTITGGSGGQRLAFCGMNYKSTHTTNNNNSNNSNNSVVIDHNSNTSHIQINHSTKRIHLVPEMCITDITVNGLTISIKECSGPRNFFGIPTSQLVQCNSASSIKKAEDTSSGDEYTTPPTTTTTTTSSTSTTTTITTTSSSAAAADGASTLNNTTSSSNTSPTTNNSNSSTRTVKPLCVSLKEQNMLTTNTTSLILSPPSTKLESSEVYQSPLTDDSLMSSGIVTSVITPSNNTMNNDGDMVDESDVKKNSLEQYADENVAPGVIEEISSHQRVSVLQLPVPISTSSSPLPPLYPSHSIGSSSSSSLQHHQSSP</sequence>
<dbReference type="PANTHER" id="PTHR46860:SF1">
    <property type="entry name" value="CHROMOBOX PROTEIN HOMOLOG 2"/>
    <property type="match status" value="1"/>
</dbReference>
<feature type="compositionally biased region" description="Low complexity" evidence="3">
    <location>
        <begin position="817"/>
        <end position="841"/>
    </location>
</feature>
<feature type="region of interest" description="Disordered" evidence="3">
    <location>
        <begin position="276"/>
        <end position="295"/>
    </location>
</feature>
<evidence type="ECO:0000259" key="4">
    <source>
        <dbReference type="PROSITE" id="PS50013"/>
    </source>
</evidence>
<feature type="region of interest" description="Disordered" evidence="3">
    <location>
        <begin position="518"/>
        <end position="572"/>
    </location>
</feature>
<reference evidence="6" key="2">
    <citation type="submission" date="2023-11" db="UniProtKB">
        <authorList>
            <consortium name="WormBaseParasite"/>
        </authorList>
    </citation>
    <scope>IDENTIFICATION</scope>
</reference>
<dbReference type="SMART" id="SM00298">
    <property type="entry name" value="CHROMO"/>
    <property type="match status" value="1"/>
</dbReference>
<feature type="region of interest" description="Disordered" evidence="3">
    <location>
        <begin position="317"/>
        <end position="359"/>
    </location>
</feature>
<feature type="region of interest" description="Disordered" evidence="3">
    <location>
        <begin position="953"/>
        <end position="982"/>
    </location>
</feature>
<dbReference type="Gene3D" id="2.40.50.40">
    <property type="match status" value="1"/>
</dbReference>
<comment type="subcellular location">
    <subcellularLocation>
        <location evidence="1">Nucleus</location>
    </subcellularLocation>
</comment>
<feature type="compositionally biased region" description="Low complexity" evidence="3">
    <location>
        <begin position="963"/>
        <end position="982"/>
    </location>
</feature>
<reference evidence="5" key="1">
    <citation type="submission" date="2022-06" db="EMBL/GenBank/DDBJ databases">
        <authorList>
            <person name="Berger JAMES D."/>
            <person name="Berger JAMES D."/>
        </authorList>
    </citation>
    <scope>NUCLEOTIDE SEQUENCE [LARGE SCALE GENOMIC DNA]</scope>
</reference>
<dbReference type="GO" id="GO:0035102">
    <property type="term" value="C:PRC1 complex"/>
    <property type="evidence" value="ECO:0007669"/>
    <property type="project" value="InterPro"/>
</dbReference>
<feature type="compositionally biased region" description="Basic residues" evidence="3">
    <location>
        <begin position="523"/>
        <end position="539"/>
    </location>
</feature>
<dbReference type="PROSITE" id="PS00598">
    <property type="entry name" value="CHROMO_1"/>
    <property type="match status" value="1"/>
</dbReference>
<feature type="compositionally biased region" description="Basic residues" evidence="3">
    <location>
        <begin position="550"/>
        <end position="565"/>
    </location>
</feature>
<evidence type="ECO:0000256" key="1">
    <source>
        <dbReference type="ARBA" id="ARBA00004123"/>
    </source>
</evidence>
<organism evidence="5 6">
    <name type="scientific">Trichobilharzia regenti</name>
    <name type="common">Nasal bird schistosome</name>
    <dbReference type="NCBI Taxonomy" id="157069"/>
    <lineage>
        <taxon>Eukaryota</taxon>
        <taxon>Metazoa</taxon>
        <taxon>Spiralia</taxon>
        <taxon>Lophotrochozoa</taxon>
        <taxon>Platyhelminthes</taxon>
        <taxon>Trematoda</taxon>
        <taxon>Digenea</taxon>
        <taxon>Strigeidida</taxon>
        <taxon>Schistosomatoidea</taxon>
        <taxon>Schistosomatidae</taxon>
        <taxon>Trichobilharzia</taxon>
    </lineage>
</organism>
<feature type="region of interest" description="Disordered" evidence="3">
    <location>
        <begin position="771"/>
        <end position="841"/>
    </location>
</feature>
<feature type="compositionally biased region" description="Basic and acidic residues" evidence="3">
    <location>
        <begin position="540"/>
        <end position="549"/>
    </location>
</feature>
<name>A0AA85J240_TRIRE</name>
<feature type="compositionally biased region" description="Low complexity" evidence="3">
    <location>
        <begin position="329"/>
        <end position="351"/>
    </location>
</feature>
<dbReference type="InterPro" id="IPR023780">
    <property type="entry name" value="Chromo_domain"/>
</dbReference>
<dbReference type="PROSITE" id="PS50013">
    <property type="entry name" value="CHROMO_2"/>
    <property type="match status" value="1"/>
</dbReference>
<accession>A0AA85J240</accession>
<feature type="region of interest" description="Disordered" evidence="3">
    <location>
        <begin position="61"/>
        <end position="132"/>
    </location>
</feature>
<feature type="domain" description="Chromo" evidence="4">
    <location>
        <begin position="12"/>
        <end position="70"/>
    </location>
</feature>
<dbReference type="GO" id="GO:0000792">
    <property type="term" value="C:heterochromatin"/>
    <property type="evidence" value="ECO:0007669"/>
    <property type="project" value="TreeGrafter"/>
</dbReference>
<feature type="region of interest" description="Disordered" evidence="3">
    <location>
        <begin position="585"/>
        <end position="632"/>
    </location>
</feature>
<dbReference type="PANTHER" id="PTHR46860">
    <property type="entry name" value="CHROMOBOX PROTEIN HOMOLOG 2"/>
    <property type="match status" value="1"/>
</dbReference>
<keyword evidence="5" id="KW-1185">Reference proteome</keyword>